<gene>
    <name evidence="2" type="ORF">DNU06_00180</name>
</gene>
<dbReference type="EMBL" id="QKSB01000001">
    <property type="protein sequence ID" value="PZE18287.1"/>
    <property type="molecule type" value="Genomic_DNA"/>
</dbReference>
<dbReference type="InterPro" id="IPR025367">
    <property type="entry name" value="DUF4271"/>
</dbReference>
<dbReference type="AlphaFoldDB" id="A0A2W1N1Y2"/>
<dbReference type="OrthoDB" id="1438590at2"/>
<evidence type="ECO:0000313" key="2">
    <source>
        <dbReference type="EMBL" id="PZE18287.1"/>
    </source>
</evidence>
<accession>A0A2W1N1Y2</accession>
<dbReference type="Pfam" id="PF14093">
    <property type="entry name" value="DUF4271"/>
    <property type="match status" value="1"/>
</dbReference>
<feature type="transmembrane region" description="Helical" evidence="1">
    <location>
        <begin position="103"/>
        <end position="125"/>
    </location>
</feature>
<evidence type="ECO:0000256" key="1">
    <source>
        <dbReference type="SAM" id="Phobius"/>
    </source>
</evidence>
<dbReference type="Proteomes" id="UP000249248">
    <property type="component" value="Unassembled WGS sequence"/>
</dbReference>
<dbReference type="RefSeq" id="WP_111061188.1">
    <property type="nucleotide sequence ID" value="NZ_JBHUCU010000007.1"/>
</dbReference>
<comment type="caution">
    <text evidence="2">The sequence shown here is derived from an EMBL/GenBank/DDBJ whole genome shotgun (WGS) entry which is preliminary data.</text>
</comment>
<organism evidence="2 3">
    <name type="scientific">Putridiphycobacter roseus</name>
    <dbReference type="NCBI Taxonomy" id="2219161"/>
    <lineage>
        <taxon>Bacteria</taxon>
        <taxon>Pseudomonadati</taxon>
        <taxon>Bacteroidota</taxon>
        <taxon>Flavobacteriia</taxon>
        <taxon>Flavobacteriales</taxon>
        <taxon>Crocinitomicaceae</taxon>
        <taxon>Putridiphycobacter</taxon>
    </lineage>
</organism>
<keyword evidence="3" id="KW-1185">Reference proteome</keyword>
<keyword evidence="1" id="KW-0472">Membrane</keyword>
<proteinExistence type="predicted"/>
<name>A0A2W1N1Y2_9FLAO</name>
<feature type="transmembrane region" description="Helical" evidence="1">
    <location>
        <begin position="20"/>
        <end position="38"/>
    </location>
</feature>
<sequence length="219" mass="25062">MNPRDFDIGKLVPIQNNTMYLVLFMLVVSLLLVAIARINKPNYIQGLLSTSTNMNKKILGTLSASSYFLVLNYLITFSIYIYLLITYNIINTASASFSKLTLILLFILLFHAVKIGVLFLISNWFNRFVYFDIANIIKYYQIIGLILLPITALSVFPNEGLHDFILIIGGIAMLVTGMVLRFKSFKEARQFNISYFYIILYLCTLEILPILIILKFVVD</sequence>
<evidence type="ECO:0000313" key="3">
    <source>
        <dbReference type="Proteomes" id="UP000249248"/>
    </source>
</evidence>
<feature type="transmembrane region" description="Helical" evidence="1">
    <location>
        <begin position="137"/>
        <end position="158"/>
    </location>
</feature>
<feature type="transmembrane region" description="Helical" evidence="1">
    <location>
        <begin position="194"/>
        <end position="218"/>
    </location>
</feature>
<feature type="transmembrane region" description="Helical" evidence="1">
    <location>
        <begin position="164"/>
        <end position="182"/>
    </location>
</feature>
<reference evidence="2 3" key="1">
    <citation type="submission" date="2018-06" db="EMBL/GenBank/DDBJ databases">
        <title>The draft genome sequence of Crocinitomix sp. SM1701.</title>
        <authorList>
            <person name="Zhang X."/>
        </authorList>
    </citation>
    <scope>NUCLEOTIDE SEQUENCE [LARGE SCALE GENOMIC DNA]</scope>
    <source>
        <strain evidence="2 3">SM1701</strain>
    </source>
</reference>
<feature type="transmembrane region" description="Helical" evidence="1">
    <location>
        <begin position="58"/>
        <end position="83"/>
    </location>
</feature>
<keyword evidence="1" id="KW-0812">Transmembrane</keyword>
<keyword evidence="1" id="KW-1133">Transmembrane helix</keyword>
<evidence type="ECO:0008006" key="4">
    <source>
        <dbReference type="Google" id="ProtNLM"/>
    </source>
</evidence>
<protein>
    <recommendedName>
        <fullName evidence="4">DUF4271 domain-containing protein</fullName>
    </recommendedName>
</protein>